<feature type="chain" id="PRO_5042562411" evidence="8">
    <location>
        <begin position="21"/>
        <end position="389"/>
    </location>
</feature>
<dbReference type="SUPFAM" id="SSF46565">
    <property type="entry name" value="Chaperone J-domain"/>
    <property type="match status" value="1"/>
</dbReference>
<dbReference type="Pfam" id="PF00684">
    <property type="entry name" value="DnaJ_CXXCXGXG"/>
    <property type="match status" value="1"/>
</dbReference>
<dbReference type="Pfam" id="PF00226">
    <property type="entry name" value="DnaJ"/>
    <property type="match status" value="1"/>
</dbReference>
<evidence type="ECO:0000256" key="3">
    <source>
        <dbReference type="ARBA" id="ARBA00022771"/>
    </source>
</evidence>
<keyword evidence="8" id="KW-0732">Signal</keyword>
<evidence type="ECO:0000256" key="1">
    <source>
        <dbReference type="ARBA" id="ARBA00022723"/>
    </source>
</evidence>
<keyword evidence="3 6" id="KW-0863">Zinc-finger</keyword>
<dbReference type="CDD" id="cd06257">
    <property type="entry name" value="DnaJ"/>
    <property type="match status" value="1"/>
</dbReference>
<name>A0AAI9WXW3_9ASCO</name>
<dbReference type="GO" id="GO:0051082">
    <property type="term" value="F:unfolded protein binding"/>
    <property type="evidence" value="ECO:0007669"/>
    <property type="project" value="InterPro"/>
</dbReference>
<dbReference type="GeneID" id="73380578"/>
<dbReference type="PROSITE" id="PS00636">
    <property type="entry name" value="DNAJ_1"/>
    <property type="match status" value="1"/>
</dbReference>
<evidence type="ECO:0000256" key="8">
    <source>
        <dbReference type="SAM" id="SignalP"/>
    </source>
</evidence>
<keyword evidence="1 6" id="KW-0479">Metal-binding</keyword>
<keyword evidence="5" id="KW-0143">Chaperone</keyword>
<dbReference type="Pfam" id="PF01556">
    <property type="entry name" value="DnaJ_C"/>
    <property type="match status" value="1"/>
</dbReference>
<dbReference type="PROSITE" id="PS51188">
    <property type="entry name" value="ZF_CR"/>
    <property type="match status" value="1"/>
</dbReference>
<dbReference type="Gene3D" id="2.10.230.10">
    <property type="entry name" value="Heat shock protein DnaJ, cysteine-rich domain"/>
    <property type="match status" value="1"/>
</dbReference>
<dbReference type="GO" id="GO:0008270">
    <property type="term" value="F:zinc ion binding"/>
    <property type="evidence" value="ECO:0007669"/>
    <property type="project" value="UniProtKB-KW"/>
</dbReference>
<dbReference type="InterPro" id="IPR018253">
    <property type="entry name" value="DnaJ_domain_CS"/>
</dbReference>
<comment type="caution">
    <text evidence="11">The sequence shown here is derived from an EMBL/GenBank/DDBJ whole genome shotgun (WGS) entry which is preliminary data.</text>
</comment>
<dbReference type="GO" id="GO:0006457">
    <property type="term" value="P:protein folding"/>
    <property type="evidence" value="ECO:0007669"/>
    <property type="project" value="InterPro"/>
</dbReference>
<dbReference type="SUPFAM" id="SSF57938">
    <property type="entry name" value="DnaJ/Hsp40 cysteine-rich domain"/>
    <property type="match status" value="1"/>
</dbReference>
<dbReference type="InterPro" id="IPR044713">
    <property type="entry name" value="DNJA1/2-like"/>
</dbReference>
<evidence type="ECO:0000313" key="12">
    <source>
        <dbReference type="Proteomes" id="UP001202479"/>
    </source>
</evidence>
<dbReference type="FunFam" id="2.10.230.10:FF:000001">
    <property type="entry name" value="DnaJ subfamily A member 2"/>
    <property type="match status" value="1"/>
</dbReference>
<feature type="zinc finger region" description="CR-type" evidence="6">
    <location>
        <begin position="154"/>
        <end position="236"/>
    </location>
</feature>
<evidence type="ECO:0000256" key="7">
    <source>
        <dbReference type="SAM" id="MobiDB-lite"/>
    </source>
</evidence>
<dbReference type="InterPro" id="IPR036410">
    <property type="entry name" value="HSP_DnaJ_Cys-rich_dom_sf"/>
</dbReference>
<dbReference type="InterPro" id="IPR001623">
    <property type="entry name" value="DnaJ_domain"/>
</dbReference>
<dbReference type="InterPro" id="IPR002939">
    <property type="entry name" value="DnaJ_C"/>
</dbReference>
<feature type="domain" description="CR-type" evidence="10">
    <location>
        <begin position="154"/>
        <end position="236"/>
    </location>
</feature>
<sequence length="389" mass="43304">MQVIFLLSTIFLSFASFVLSGKNYYQILGVDKAASDKEIKQAYRQLTLKYHPDKNPGDEEAHDKFIEIGEAYEALSDETKRKNYDMYGDVNGPNQQHQGGFDFGDIFGQFFGGGGGGGGDGGHRARGGNGGQQMKRGSNTNLDLNLSLRDFYRGKLVDFDVEMSNDCEKCRGTGSSDGKRHTCEKCRGSGQITVHHQLAPGFTQQIRMVCDECGGVGKTISQPCGDCNGAGAVRGPRHYQVYLHRGQSRDGTVVKEGEGDRNPQWVPGDLVVRFREKLEESWGYRRIQDNLYRTEVISLNESLNGGWERKIAFFGFEEDDLNEIVLKREPGVSILDGEVEVIKGKGMPVMSDHDEDEKYGDLFIEYKVIIPGDGGNKNRKKKGVKKDEL</sequence>
<dbReference type="RefSeq" id="XP_049179945.1">
    <property type="nucleotide sequence ID" value="XM_049324244.1"/>
</dbReference>
<dbReference type="AlphaFoldDB" id="A0AAI9WXW3"/>
<protein>
    <submittedName>
        <fullName evidence="11">SCJ1</fullName>
    </submittedName>
</protein>
<gene>
    <name evidence="11" type="ORF">KGF56_002961</name>
</gene>
<dbReference type="CDD" id="cd10719">
    <property type="entry name" value="DnaJ_zf"/>
    <property type="match status" value="1"/>
</dbReference>
<dbReference type="Gene3D" id="2.60.260.20">
    <property type="entry name" value="Urease metallochaperone UreE, N-terminal domain"/>
    <property type="match status" value="2"/>
</dbReference>
<dbReference type="PRINTS" id="PR00625">
    <property type="entry name" value="JDOMAIN"/>
</dbReference>
<dbReference type="Proteomes" id="UP001202479">
    <property type="component" value="Unassembled WGS sequence"/>
</dbReference>
<evidence type="ECO:0000259" key="10">
    <source>
        <dbReference type="PROSITE" id="PS51188"/>
    </source>
</evidence>
<evidence type="ECO:0000256" key="4">
    <source>
        <dbReference type="ARBA" id="ARBA00022833"/>
    </source>
</evidence>
<dbReference type="EMBL" id="JAHUZD010000106">
    <property type="protein sequence ID" value="KAI3404200.2"/>
    <property type="molecule type" value="Genomic_DNA"/>
</dbReference>
<dbReference type="SUPFAM" id="SSF49493">
    <property type="entry name" value="HSP40/DnaJ peptide-binding domain"/>
    <property type="match status" value="2"/>
</dbReference>
<dbReference type="PROSITE" id="PS50076">
    <property type="entry name" value="DNAJ_2"/>
    <property type="match status" value="1"/>
</dbReference>
<reference evidence="11" key="1">
    <citation type="journal article" date="2022" name="DNA Res.">
        <title>Genome analysis of five recently described species of the CUG-Ser clade uncovers Candida theae as a new hybrid lineage with pathogenic potential in the Candida parapsilosis species complex.</title>
        <authorList>
            <person name="Mixao V."/>
            <person name="Del Olmo V."/>
            <person name="Hegedusova E."/>
            <person name="Saus E."/>
            <person name="Pryszcz L."/>
            <person name="Cillingova A."/>
            <person name="Nosek J."/>
            <person name="Gabaldon T."/>
        </authorList>
    </citation>
    <scope>NUCLEOTIDE SEQUENCE</scope>
    <source>
        <strain evidence="11">CBS 10844</strain>
    </source>
</reference>
<accession>A0AAI9WXW3</accession>
<evidence type="ECO:0000259" key="9">
    <source>
        <dbReference type="PROSITE" id="PS50076"/>
    </source>
</evidence>
<organism evidence="11 12">
    <name type="scientific">Candida oxycetoniae</name>
    <dbReference type="NCBI Taxonomy" id="497107"/>
    <lineage>
        <taxon>Eukaryota</taxon>
        <taxon>Fungi</taxon>
        <taxon>Dikarya</taxon>
        <taxon>Ascomycota</taxon>
        <taxon>Saccharomycotina</taxon>
        <taxon>Pichiomycetes</taxon>
        <taxon>Debaryomycetaceae</taxon>
        <taxon>Candida/Lodderomyces clade</taxon>
        <taxon>Candida</taxon>
    </lineage>
</organism>
<evidence type="ECO:0000256" key="6">
    <source>
        <dbReference type="PROSITE-ProRule" id="PRU00546"/>
    </source>
</evidence>
<evidence type="ECO:0000256" key="2">
    <source>
        <dbReference type="ARBA" id="ARBA00022737"/>
    </source>
</evidence>
<feature type="signal peptide" evidence="8">
    <location>
        <begin position="1"/>
        <end position="20"/>
    </location>
</feature>
<dbReference type="PANTHER" id="PTHR43888">
    <property type="entry name" value="DNAJ-LIKE-2, ISOFORM A-RELATED"/>
    <property type="match status" value="1"/>
</dbReference>
<evidence type="ECO:0000313" key="11">
    <source>
        <dbReference type="EMBL" id="KAI3404200.2"/>
    </source>
</evidence>
<dbReference type="Gene3D" id="1.10.287.110">
    <property type="entry name" value="DnaJ domain"/>
    <property type="match status" value="1"/>
</dbReference>
<dbReference type="InterPro" id="IPR008971">
    <property type="entry name" value="HSP40/DnaJ_pept-bd"/>
</dbReference>
<keyword evidence="2" id="KW-0677">Repeat</keyword>
<feature type="region of interest" description="Disordered" evidence="7">
    <location>
        <begin position="117"/>
        <end position="140"/>
    </location>
</feature>
<evidence type="ECO:0000256" key="5">
    <source>
        <dbReference type="ARBA" id="ARBA00023186"/>
    </source>
</evidence>
<dbReference type="SMART" id="SM00271">
    <property type="entry name" value="DnaJ"/>
    <property type="match status" value="1"/>
</dbReference>
<proteinExistence type="predicted"/>
<dbReference type="GO" id="GO:0030544">
    <property type="term" value="F:Hsp70 protein binding"/>
    <property type="evidence" value="ECO:0007669"/>
    <property type="project" value="InterPro"/>
</dbReference>
<keyword evidence="12" id="KW-1185">Reference proteome</keyword>
<dbReference type="InterPro" id="IPR001305">
    <property type="entry name" value="HSP_DnaJ_Cys-rich_dom"/>
</dbReference>
<feature type="domain" description="J" evidence="9">
    <location>
        <begin position="23"/>
        <end position="88"/>
    </location>
</feature>
<keyword evidence="4 6" id="KW-0862">Zinc</keyword>
<dbReference type="InterPro" id="IPR036869">
    <property type="entry name" value="J_dom_sf"/>
</dbReference>